<dbReference type="InterPro" id="IPR035414">
    <property type="entry name" value="Peptidase_M1_pepN_Ig-like"/>
</dbReference>
<evidence type="ECO:0000256" key="5">
    <source>
        <dbReference type="ARBA" id="ARBA00015611"/>
    </source>
</evidence>
<evidence type="ECO:0000256" key="3">
    <source>
        <dbReference type="ARBA" id="ARBA00010136"/>
    </source>
</evidence>
<evidence type="ECO:0000256" key="1">
    <source>
        <dbReference type="ARBA" id="ARBA00000098"/>
    </source>
</evidence>
<dbReference type="Pfam" id="PF01433">
    <property type="entry name" value="Peptidase_M1"/>
    <property type="match status" value="1"/>
</dbReference>
<dbReference type="Pfam" id="PF17900">
    <property type="entry name" value="Peptidase_M1_N"/>
    <property type="match status" value="1"/>
</dbReference>
<dbReference type="InterPro" id="IPR042097">
    <property type="entry name" value="Aminopeptidase_N-like_N_sf"/>
</dbReference>
<dbReference type="Gene3D" id="2.60.40.1840">
    <property type="match status" value="1"/>
</dbReference>
<reference evidence="17" key="1">
    <citation type="journal article" date="2014" name="Int. J. Syst. Evol. Microbiol.">
        <title>Complete genome sequence of Corynebacterium casei LMG S-19264T (=DSM 44701T), isolated from a smear-ripened cheese.</title>
        <authorList>
            <consortium name="US DOE Joint Genome Institute (JGI-PGF)"/>
            <person name="Walter F."/>
            <person name="Albersmeier A."/>
            <person name="Kalinowski J."/>
            <person name="Ruckert C."/>
        </authorList>
    </citation>
    <scope>NUCLEOTIDE SEQUENCE</scope>
    <source>
        <strain evidence="17">CGMCC 1.15519</strain>
    </source>
</reference>
<dbReference type="PRINTS" id="PR00756">
    <property type="entry name" value="ALADIPTASE"/>
</dbReference>
<feature type="domain" description="Aminopeptidase N-like N-terminal" evidence="16">
    <location>
        <begin position="104"/>
        <end position="201"/>
    </location>
</feature>
<keyword evidence="7" id="KW-0645">Protease</keyword>
<evidence type="ECO:0000256" key="4">
    <source>
        <dbReference type="ARBA" id="ARBA00012564"/>
    </source>
</evidence>
<dbReference type="GO" id="GO:0008237">
    <property type="term" value="F:metallopeptidase activity"/>
    <property type="evidence" value="ECO:0007669"/>
    <property type="project" value="UniProtKB-UniRule"/>
</dbReference>
<keyword evidence="11" id="KW-0482">Metalloprotease</keyword>
<keyword evidence="6 17" id="KW-0031">Aminopeptidase</keyword>
<evidence type="ECO:0000256" key="9">
    <source>
        <dbReference type="ARBA" id="ARBA00022801"/>
    </source>
</evidence>
<comment type="catalytic activity">
    <reaction evidence="1">
        <text>Release of an N-terminal amino acid, Xaa-|-Yaa- from a peptide, amide or arylamide. Xaa is preferably Ala, but may be most amino acids including Pro (slow action). When a terminal hydrophobic residue is followed by a prolyl residue, the two may be released as an intact Xaa-Pro dipeptide.</text>
        <dbReference type="EC" id="3.4.11.2"/>
    </reaction>
</comment>
<evidence type="ECO:0000259" key="15">
    <source>
        <dbReference type="Pfam" id="PF17432"/>
    </source>
</evidence>
<organism evidence="17 18">
    <name type="scientific">Sandarakinorhabdus glacialis</name>
    <dbReference type="NCBI Taxonomy" id="1614636"/>
    <lineage>
        <taxon>Bacteria</taxon>
        <taxon>Pseudomonadati</taxon>
        <taxon>Pseudomonadota</taxon>
        <taxon>Alphaproteobacteria</taxon>
        <taxon>Sphingomonadales</taxon>
        <taxon>Sphingosinicellaceae</taxon>
        <taxon>Sandarakinorhabdus</taxon>
    </lineage>
</organism>
<dbReference type="Pfam" id="PF11940">
    <property type="entry name" value="DUF3458"/>
    <property type="match status" value="1"/>
</dbReference>
<keyword evidence="10" id="KW-0862">Zinc</keyword>
<feature type="domain" description="Peptidase M1 alanyl aminopeptidase Ig-like fold" evidence="14">
    <location>
        <begin position="459"/>
        <end position="551"/>
    </location>
</feature>
<dbReference type="InterPro" id="IPR014782">
    <property type="entry name" value="Peptidase_M1_dom"/>
</dbReference>
<dbReference type="InterPro" id="IPR001930">
    <property type="entry name" value="Peptidase_M1"/>
</dbReference>
<dbReference type="InterPro" id="IPR027268">
    <property type="entry name" value="Peptidase_M4/M1_CTD_sf"/>
</dbReference>
<evidence type="ECO:0000256" key="2">
    <source>
        <dbReference type="ARBA" id="ARBA00001947"/>
    </source>
</evidence>
<dbReference type="PANTHER" id="PTHR46322:SF1">
    <property type="entry name" value="PUROMYCIN-SENSITIVE AMINOPEPTIDASE"/>
    <property type="match status" value="1"/>
</dbReference>
<dbReference type="InterPro" id="IPR038438">
    <property type="entry name" value="PepN_Ig-like_sf"/>
</dbReference>
<dbReference type="Gene3D" id="1.25.50.10">
    <property type="entry name" value="Peptidase M1, alanyl aminopeptidase, C-terminal domain"/>
    <property type="match status" value="1"/>
</dbReference>
<dbReference type="Proteomes" id="UP000635071">
    <property type="component" value="Unassembled WGS sequence"/>
</dbReference>
<dbReference type="InterPro" id="IPR037144">
    <property type="entry name" value="Peptidase_M1_pepN_C_sf"/>
</dbReference>
<evidence type="ECO:0000256" key="11">
    <source>
        <dbReference type="ARBA" id="ARBA00023049"/>
    </source>
</evidence>
<evidence type="ECO:0000256" key="10">
    <source>
        <dbReference type="ARBA" id="ARBA00022833"/>
    </source>
</evidence>
<dbReference type="Gene3D" id="2.60.40.1730">
    <property type="entry name" value="tricorn interacting facor f3 domain"/>
    <property type="match status" value="1"/>
</dbReference>
<name>A0A917E7Y4_9SPHN</name>
<protein>
    <recommendedName>
        <fullName evidence="5 12">Aminopeptidase N</fullName>
        <ecNumber evidence="4 12">3.4.11.2</ecNumber>
    </recommendedName>
</protein>
<evidence type="ECO:0000256" key="6">
    <source>
        <dbReference type="ARBA" id="ARBA00022438"/>
    </source>
</evidence>
<feature type="domain" description="Peptidase M1 membrane alanine aminopeptidase" evidence="13">
    <location>
        <begin position="241"/>
        <end position="454"/>
    </location>
</feature>
<dbReference type="NCBIfam" id="TIGR02414">
    <property type="entry name" value="pepN_proteo"/>
    <property type="match status" value="1"/>
</dbReference>
<dbReference type="InterPro" id="IPR045357">
    <property type="entry name" value="Aminopeptidase_N-like_N"/>
</dbReference>
<evidence type="ECO:0000259" key="13">
    <source>
        <dbReference type="Pfam" id="PF01433"/>
    </source>
</evidence>
<dbReference type="AlphaFoldDB" id="A0A917E7Y4"/>
<evidence type="ECO:0000259" key="16">
    <source>
        <dbReference type="Pfam" id="PF17900"/>
    </source>
</evidence>
<dbReference type="InterPro" id="IPR024601">
    <property type="entry name" value="Peptidase_M1_pepN_C"/>
</dbReference>
<evidence type="ECO:0000256" key="12">
    <source>
        <dbReference type="NCBIfam" id="TIGR02414"/>
    </source>
</evidence>
<evidence type="ECO:0000256" key="8">
    <source>
        <dbReference type="ARBA" id="ARBA00022723"/>
    </source>
</evidence>
<keyword evidence="8" id="KW-0479">Metal-binding</keyword>
<evidence type="ECO:0000313" key="17">
    <source>
        <dbReference type="EMBL" id="GGE12040.1"/>
    </source>
</evidence>
<comment type="caution">
    <text evidence="17">The sequence shown here is derived from an EMBL/GenBank/DDBJ whole genome shotgun (WGS) entry which is preliminary data.</text>
</comment>
<dbReference type="SUPFAM" id="SSF63737">
    <property type="entry name" value="Leukotriene A4 hydrolase N-terminal domain"/>
    <property type="match status" value="1"/>
</dbReference>
<sequence length="869" mass="94690">MNWQNKVMKMLDAQSIPQLPGAIRLADYAPPDWLVPEVSLDFRLSAGSTRVTSRLVVRRNGNHDRPLVLDGQNLKTSFAMLDGEPIDVVPVGERLEIAIVGDAAIVEFEVEISPALNTRLMGLYESEGRLVTQCEAEGFRAITWFPDRPDVLSVYTVRIEGDAALYPVLLSNGDRGAVETGLAGGRHAVTWTDPWPKPCYLFALVAGDLSALRDGFTTMSGRQVELAIWTSAADVPRCAHAMAALKASMAWDEAIYGREYDLGAFNIVAVNDFNAGAMENKGLNIFNSKYILADPETATDSDFDGVAGVVAHEYFHNWTGNRVTCRDWFQLSLKEGLTVFRDQQFSADQGSAAVRRIEDVRGLRAVQFPEDAGPLAHSIRPDHYVEIANFYTATIYNKGAEVIRMLHTLVGAAGFRAGTDLYFERHDGQAVTCEDWVAAMEAATGSDLGQFRRWYEQAGTPRVAVHERREAGKVIVELVQSQSPTPGQAVKLPVHMPFRMALIGRDSGRRIGEERVVEMREAVTRVEFDAVDEPVLLSLNRGFSAPVIIEAEASRTELAFLAGHDDDPSARWEAMQRLALSVLATDDDPAALVSAVAATLMDGTAGKLDAAFVGEAMLLPTESFIGDQAAMVDVEGIHRRREAARLAIATGLEAEWWAALRTYSGSGTALTPAAKGARRLANVALAYLVGAGSAEALAAARIQYETAATMTDRMGALSALVGTDTPERDACLADFHARFAGNNDVIDKWFTVQALSGRPDTLARVEALARHPDFSITNPNRLRSLVGAFAANQRWFHAADGAGYRLLGDQLLAVDRINPQSAARLAVPLGRWRRFDAARGALMRAQLERVTATPRVSRDVLEMASRALV</sequence>
<evidence type="ECO:0000259" key="14">
    <source>
        <dbReference type="Pfam" id="PF11940"/>
    </source>
</evidence>
<dbReference type="GO" id="GO:0008270">
    <property type="term" value="F:zinc ion binding"/>
    <property type="evidence" value="ECO:0007669"/>
    <property type="project" value="InterPro"/>
</dbReference>
<gene>
    <name evidence="17" type="primary">pepN</name>
    <name evidence="17" type="ORF">GCM10011529_17970</name>
</gene>
<proteinExistence type="inferred from homology"/>
<dbReference type="GO" id="GO:0006508">
    <property type="term" value="P:proteolysis"/>
    <property type="evidence" value="ECO:0007669"/>
    <property type="project" value="UniProtKB-UniRule"/>
</dbReference>
<dbReference type="EMBL" id="BMJM01000005">
    <property type="protein sequence ID" value="GGE12040.1"/>
    <property type="molecule type" value="Genomic_DNA"/>
</dbReference>
<dbReference type="InterPro" id="IPR012779">
    <property type="entry name" value="Peptidase_M1_pepN"/>
</dbReference>
<accession>A0A917E7Y4</accession>
<keyword evidence="18" id="KW-1185">Reference proteome</keyword>
<evidence type="ECO:0000256" key="7">
    <source>
        <dbReference type="ARBA" id="ARBA00022670"/>
    </source>
</evidence>
<reference evidence="17" key="2">
    <citation type="submission" date="2020-09" db="EMBL/GenBank/DDBJ databases">
        <authorList>
            <person name="Sun Q."/>
            <person name="Zhou Y."/>
        </authorList>
    </citation>
    <scope>NUCLEOTIDE SEQUENCE</scope>
    <source>
        <strain evidence="17">CGMCC 1.15519</strain>
    </source>
</reference>
<dbReference type="Gene3D" id="3.30.2010.30">
    <property type="match status" value="1"/>
</dbReference>
<dbReference type="EC" id="3.4.11.2" evidence="4 12"/>
<comment type="similarity">
    <text evidence="3">Belongs to the peptidase M1 family.</text>
</comment>
<dbReference type="PANTHER" id="PTHR46322">
    <property type="entry name" value="PUROMYCIN-SENSITIVE AMINOPEPTIDASE"/>
    <property type="match status" value="1"/>
</dbReference>
<dbReference type="GO" id="GO:0016285">
    <property type="term" value="F:alanyl aminopeptidase activity"/>
    <property type="evidence" value="ECO:0007669"/>
    <property type="project" value="UniProtKB-EC"/>
</dbReference>
<feature type="domain" description="Peptidase M1 alanyl aminopeptidase C-terminal" evidence="15">
    <location>
        <begin position="556"/>
        <end position="868"/>
    </location>
</feature>
<dbReference type="Pfam" id="PF17432">
    <property type="entry name" value="DUF3458_C"/>
    <property type="match status" value="1"/>
</dbReference>
<keyword evidence="9" id="KW-0378">Hydrolase</keyword>
<evidence type="ECO:0000313" key="18">
    <source>
        <dbReference type="Proteomes" id="UP000635071"/>
    </source>
</evidence>
<dbReference type="SUPFAM" id="SSF55486">
    <property type="entry name" value="Metalloproteases ('zincins'), catalytic domain"/>
    <property type="match status" value="1"/>
</dbReference>
<dbReference type="Gene3D" id="1.10.390.10">
    <property type="entry name" value="Neutral Protease Domain 2"/>
    <property type="match status" value="1"/>
</dbReference>
<comment type="cofactor">
    <cofactor evidence="2">
        <name>Zn(2+)</name>
        <dbReference type="ChEBI" id="CHEBI:29105"/>
    </cofactor>
</comment>
<dbReference type="FunFam" id="3.30.2010.30:FF:000002">
    <property type="entry name" value="Putative aminopeptidase N"/>
    <property type="match status" value="1"/>
</dbReference>
<dbReference type="CDD" id="cd09600">
    <property type="entry name" value="M1_APN"/>
    <property type="match status" value="1"/>
</dbReference>